<accession>H6L106</accession>
<dbReference type="EMBL" id="CP002831">
    <property type="protein sequence ID" value="AFC25962.1"/>
    <property type="molecule type" value="Genomic_DNA"/>
</dbReference>
<reference evidence="2 3" key="1">
    <citation type="journal article" date="2012" name="Stand. Genomic Sci.">
        <title>Complete genome sequencing and analysis of Saprospira grandis str. Lewin, a predatory marine bacterium.</title>
        <authorList>
            <person name="Saw J.H."/>
            <person name="Yuryev A."/>
            <person name="Kanbe M."/>
            <person name="Hou S."/>
            <person name="Young A.G."/>
            <person name="Aizawa S."/>
            <person name="Alam M."/>
        </authorList>
    </citation>
    <scope>NUCLEOTIDE SEQUENCE [LARGE SCALE GENOMIC DNA]</scope>
    <source>
        <strain evidence="2 3">Lewin</strain>
    </source>
</reference>
<name>H6L106_SAPGL</name>
<keyword evidence="1" id="KW-0175">Coiled coil</keyword>
<dbReference type="eggNOG" id="ENOG5031K1P">
    <property type="taxonomic scope" value="Bacteria"/>
</dbReference>
<evidence type="ECO:0000313" key="3">
    <source>
        <dbReference type="Proteomes" id="UP000007519"/>
    </source>
</evidence>
<evidence type="ECO:0008006" key="4">
    <source>
        <dbReference type="Google" id="ProtNLM"/>
    </source>
</evidence>
<proteinExistence type="predicted"/>
<dbReference type="InterPro" id="IPR019534">
    <property type="entry name" value="DUF2452"/>
</dbReference>
<keyword evidence="3" id="KW-1185">Reference proteome</keyword>
<dbReference type="RefSeq" id="WP_015693558.1">
    <property type="nucleotide sequence ID" value="NC_016940.1"/>
</dbReference>
<sequence length="156" mass="17936">MKEEKKEKEFINPIDPDKIAENPHLLPYAHTVGGAVIKPMDKGRTKGLSVQAMQEQTKMQLSQIEEQIKLLAMQAKKLQDRVSVSEMIYGADMNFKPLINHIYHLYQRENGEAVLSMVGPDEWGWAGHKFHRFLATVKLLADHTWEILKEADPEEE</sequence>
<dbReference type="Proteomes" id="UP000007519">
    <property type="component" value="Chromosome"/>
</dbReference>
<dbReference type="Pfam" id="PF10504">
    <property type="entry name" value="DUF2452"/>
    <property type="match status" value="1"/>
</dbReference>
<evidence type="ECO:0000313" key="2">
    <source>
        <dbReference type="EMBL" id="AFC25962.1"/>
    </source>
</evidence>
<dbReference type="OrthoDB" id="662061at2"/>
<dbReference type="AlphaFoldDB" id="H6L106"/>
<dbReference type="KEGG" id="sgn:SGRA_3234"/>
<organism evidence="2 3">
    <name type="scientific">Saprospira grandis (strain Lewin)</name>
    <dbReference type="NCBI Taxonomy" id="984262"/>
    <lineage>
        <taxon>Bacteria</taxon>
        <taxon>Pseudomonadati</taxon>
        <taxon>Bacteroidota</taxon>
        <taxon>Saprospiria</taxon>
        <taxon>Saprospirales</taxon>
        <taxon>Saprospiraceae</taxon>
        <taxon>Saprospira</taxon>
    </lineage>
</organism>
<dbReference type="HOGENOM" id="CLU_1685361_0_0_10"/>
<dbReference type="STRING" id="984262.SGRA_3234"/>
<protein>
    <recommendedName>
        <fullName evidence="4">DUF2452 domain-containing protein</fullName>
    </recommendedName>
</protein>
<gene>
    <name evidence="2" type="ordered locus">SGRA_3234</name>
</gene>
<feature type="coiled-coil region" evidence="1">
    <location>
        <begin position="54"/>
        <end position="81"/>
    </location>
</feature>
<evidence type="ECO:0000256" key="1">
    <source>
        <dbReference type="SAM" id="Coils"/>
    </source>
</evidence>